<evidence type="ECO:0000256" key="3">
    <source>
        <dbReference type="ARBA" id="ARBA00023054"/>
    </source>
</evidence>
<protein>
    <recommendedName>
        <fullName evidence="2">Structural maintenance of chromosomes protein 5</fullName>
    </recommendedName>
</protein>
<dbReference type="GO" id="GO:0030915">
    <property type="term" value="C:Smc5-Smc6 complex"/>
    <property type="evidence" value="ECO:0007669"/>
    <property type="project" value="TreeGrafter"/>
</dbReference>
<feature type="non-terminal residue" evidence="4">
    <location>
        <position position="1"/>
    </location>
</feature>
<organism evidence="4 5">
    <name type="scientific">Tetrabaena socialis</name>
    <dbReference type="NCBI Taxonomy" id="47790"/>
    <lineage>
        <taxon>Eukaryota</taxon>
        <taxon>Viridiplantae</taxon>
        <taxon>Chlorophyta</taxon>
        <taxon>core chlorophytes</taxon>
        <taxon>Chlorophyceae</taxon>
        <taxon>CS clade</taxon>
        <taxon>Chlamydomonadales</taxon>
        <taxon>Tetrabaenaceae</taxon>
        <taxon>Tetrabaena</taxon>
    </lineage>
</organism>
<dbReference type="GO" id="GO:0000724">
    <property type="term" value="P:double-strand break repair via homologous recombination"/>
    <property type="evidence" value="ECO:0007669"/>
    <property type="project" value="TreeGrafter"/>
</dbReference>
<gene>
    <name evidence="4" type="ORF">TSOC_005325</name>
</gene>
<dbReference type="GO" id="GO:0003697">
    <property type="term" value="F:single-stranded DNA binding"/>
    <property type="evidence" value="ECO:0007669"/>
    <property type="project" value="TreeGrafter"/>
</dbReference>
<dbReference type="AlphaFoldDB" id="A0A2J8A6N3"/>
<accession>A0A2J8A6N3</accession>
<dbReference type="InterPro" id="IPR027417">
    <property type="entry name" value="P-loop_NTPase"/>
</dbReference>
<evidence type="ECO:0000313" key="5">
    <source>
        <dbReference type="Proteomes" id="UP000236333"/>
    </source>
</evidence>
<keyword evidence="5" id="KW-1185">Reference proteome</keyword>
<dbReference type="PANTHER" id="PTHR45916">
    <property type="entry name" value="STRUCTURAL MAINTENANCE OF CHROMOSOMES PROTEIN 5"/>
    <property type="match status" value="1"/>
</dbReference>
<comment type="similarity">
    <text evidence="1">Belongs to the SMC family. SMC5 subfamily.</text>
</comment>
<dbReference type="EMBL" id="PGGS01000142">
    <property type="protein sequence ID" value="PNH08170.1"/>
    <property type="molecule type" value="Genomic_DNA"/>
</dbReference>
<proteinExistence type="inferred from homology"/>
<keyword evidence="3" id="KW-0175">Coiled coil</keyword>
<dbReference type="Proteomes" id="UP000236333">
    <property type="component" value="Unassembled WGS sequence"/>
</dbReference>
<sequence length="243" mass="26263">AMRGDEAQVVEAWQRREAEMAELRTAAAAGGSELQAVEADVEAKMAAWLPELRRHIGSITASVAANFAAIGCAGEVALQEAGDAFDAYTVEIRVKYRPDEPLQALNRNRHSGGERSVATMLYLIALQGVTSTPFRVVDEINQGMDERNERKVFGLLVESSSRPDTPQCFLLTPKLVGSLSYNQHVQVQEIHYVRNDLSSGPVCEHGQGGAGGAGGVAVHDVDQALMHKTSLQAKRMMLYGDDA</sequence>
<dbReference type="SUPFAM" id="SSF52540">
    <property type="entry name" value="P-loop containing nucleoside triphosphate hydrolases"/>
    <property type="match status" value="1"/>
</dbReference>
<evidence type="ECO:0000256" key="2">
    <source>
        <dbReference type="ARBA" id="ARBA00018687"/>
    </source>
</evidence>
<reference evidence="4 5" key="1">
    <citation type="journal article" date="2017" name="Mol. Biol. Evol.">
        <title>The 4-celled Tetrabaena socialis nuclear genome reveals the essential components for genetic control of cell number at the origin of multicellularity in the volvocine lineage.</title>
        <authorList>
            <person name="Featherston J."/>
            <person name="Arakaki Y."/>
            <person name="Hanschen E.R."/>
            <person name="Ferris P.J."/>
            <person name="Michod R.E."/>
            <person name="Olson B.J.S.C."/>
            <person name="Nozaki H."/>
            <person name="Durand P.M."/>
        </authorList>
    </citation>
    <scope>NUCLEOTIDE SEQUENCE [LARGE SCALE GENOMIC DNA]</scope>
    <source>
        <strain evidence="4 5">NIES-571</strain>
    </source>
</reference>
<dbReference type="OrthoDB" id="10254973at2759"/>
<comment type="caution">
    <text evidence="4">The sequence shown here is derived from an EMBL/GenBank/DDBJ whole genome shotgun (WGS) entry which is preliminary data.</text>
</comment>
<dbReference type="Gene3D" id="3.40.50.300">
    <property type="entry name" value="P-loop containing nucleotide triphosphate hydrolases"/>
    <property type="match status" value="1"/>
</dbReference>
<name>A0A2J8A6N3_9CHLO</name>
<dbReference type="GO" id="GO:0005634">
    <property type="term" value="C:nucleus"/>
    <property type="evidence" value="ECO:0007669"/>
    <property type="project" value="TreeGrafter"/>
</dbReference>
<evidence type="ECO:0000256" key="1">
    <source>
        <dbReference type="ARBA" id="ARBA00010171"/>
    </source>
</evidence>
<dbReference type="PANTHER" id="PTHR45916:SF1">
    <property type="entry name" value="STRUCTURAL MAINTENANCE OF CHROMOSOMES PROTEIN 5"/>
    <property type="match status" value="1"/>
</dbReference>
<evidence type="ECO:0000313" key="4">
    <source>
        <dbReference type="EMBL" id="PNH08170.1"/>
    </source>
</evidence>